<evidence type="ECO:0000256" key="2">
    <source>
        <dbReference type="SAM" id="Phobius"/>
    </source>
</evidence>
<gene>
    <name evidence="3" type="ORF">MA04_00879</name>
</gene>
<keyword evidence="2" id="KW-1133">Transmembrane helix</keyword>
<protein>
    <submittedName>
        <fullName evidence="3">Uncharacterized protein</fullName>
    </submittedName>
</protein>
<dbReference type="RefSeq" id="WP_262459588.1">
    <property type="nucleotide sequence ID" value="NZ_ARXS01000003.1"/>
</dbReference>
<dbReference type="EMBL" id="ARXS01000003">
    <property type="protein sequence ID" value="MCU5781579.1"/>
    <property type="molecule type" value="Genomic_DNA"/>
</dbReference>
<sequence length="83" mass="8683">MKPHPNPRRESALAIVIVGLGVAALLVALLFGATDEKIGKLAASGALILGIIGASQLWRQPPLDPPHSDQTEGKPSTSKRKNP</sequence>
<keyword evidence="4" id="KW-1185">Reference proteome</keyword>
<proteinExistence type="predicted"/>
<evidence type="ECO:0000256" key="1">
    <source>
        <dbReference type="SAM" id="MobiDB-lite"/>
    </source>
</evidence>
<accession>A0ABT2QVM5</accession>
<dbReference type="Proteomes" id="UP001064106">
    <property type="component" value="Unassembled WGS sequence"/>
</dbReference>
<keyword evidence="2" id="KW-0812">Transmembrane</keyword>
<feature type="region of interest" description="Disordered" evidence="1">
    <location>
        <begin position="59"/>
        <end position="83"/>
    </location>
</feature>
<organism evidence="3 4">
    <name type="scientific">Alloalcanivorax balearicus MACL04</name>
    <dbReference type="NCBI Taxonomy" id="1177182"/>
    <lineage>
        <taxon>Bacteria</taxon>
        <taxon>Pseudomonadati</taxon>
        <taxon>Pseudomonadota</taxon>
        <taxon>Gammaproteobacteria</taxon>
        <taxon>Oceanospirillales</taxon>
        <taxon>Alcanivoracaceae</taxon>
        <taxon>Alloalcanivorax</taxon>
    </lineage>
</organism>
<keyword evidence="2" id="KW-0472">Membrane</keyword>
<comment type="caution">
    <text evidence="3">The sequence shown here is derived from an EMBL/GenBank/DDBJ whole genome shotgun (WGS) entry which is preliminary data.</text>
</comment>
<evidence type="ECO:0000313" key="4">
    <source>
        <dbReference type="Proteomes" id="UP001064106"/>
    </source>
</evidence>
<feature type="transmembrane region" description="Helical" evidence="2">
    <location>
        <begin position="12"/>
        <end position="32"/>
    </location>
</feature>
<evidence type="ECO:0000313" key="3">
    <source>
        <dbReference type="EMBL" id="MCU5781579.1"/>
    </source>
</evidence>
<reference evidence="3" key="1">
    <citation type="submission" date="2012-09" db="EMBL/GenBank/DDBJ databases">
        <title>Genome Sequence of alkane-degrading Bacterium Alcanivorax balearicus MACL04.</title>
        <authorList>
            <person name="Lai Q."/>
            <person name="Shao Z."/>
        </authorList>
    </citation>
    <scope>NUCLEOTIDE SEQUENCE</scope>
    <source>
        <strain evidence="3">MACL04</strain>
    </source>
</reference>
<name>A0ABT2QVM5_9GAMM</name>